<dbReference type="InterPro" id="IPR001650">
    <property type="entry name" value="Helicase_C-like"/>
</dbReference>
<feature type="region of interest" description="Disordered" evidence="8">
    <location>
        <begin position="174"/>
        <end position="206"/>
    </location>
</feature>
<keyword evidence="4" id="KW-0378">Hydrolase</keyword>
<dbReference type="GO" id="GO:0004386">
    <property type="term" value="F:helicase activity"/>
    <property type="evidence" value="ECO:0007669"/>
    <property type="project" value="UniProtKB-KW"/>
</dbReference>
<keyword evidence="7" id="KW-0238">DNA-binding</keyword>
<accession>A0A4Y2J5H1</accession>
<evidence type="ECO:0000256" key="5">
    <source>
        <dbReference type="ARBA" id="ARBA00022806"/>
    </source>
</evidence>
<proteinExistence type="inferred from homology"/>
<dbReference type="InterPro" id="IPR001005">
    <property type="entry name" value="SANT/Myb"/>
</dbReference>
<dbReference type="InterPro" id="IPR027417">
    <property type="entry name" value="P-loop_NTPase"/>
</dbReference>
<feature type="compositionally biased region" description="Polar residues" evidence="8">
    <location>
        <begin position="194"/>
        <end position="206"/>
    </location>
</feature>
<evidence type="ECO:0000313" key="11">
    <source>
        <dbReference type="Proteomes" id="UP000499080"/>
    </source>
</evidence>
<keyword evidence="11" id="KW-1185">Reference proteome</keyword>
<dbReference type="InterPro" id="IPR049730">
    <property type="entry name" value="SNF2/RAD54-like_C"/>
</dbReference>
<feature type="non-terminal residue" evidence="10">
    <location>
        <position position="1"/>
    </location>
</feature>
<comment type="caution">
    <text evidence="10">The sequence shown here is derived from an EMBL/GenBank/DDBJ whole genome shotgun (WGS) entry which is preliminary data.</text>
</comment>
<dbReference type="PROSITE" id="PS50090">
    <property type="entry name" value="MYB_LIKE"/>
    <property type="match status" value="1"/>
</dbReference>
<feature type="compositionally biased region" description="Low complexity" evidence="8">
    <location>
        <begin position="356"/>
        <end position="369"/>
    </location>
</feature>
<dbReference type="EMBL" id="BGPR01003232">
    <property type="protein sequence ID" value="GBM85407.1"/>
    <property type="molecule type" value="Genomic_DNA"/>
</dbReference>
<evidence type="ECO:0000256" key="7">
    <source>
        <dbReference type="ARBA" id="ARBA00023125"/>
    </source>
</evidence>
<evidence type="ECO:0000256" key="2">
    <source>
        <dbReference type="ARBA" id="ARBA00009220"/>
    </source>
</evidence>
<dbReference type="GO" id="GO:0006338">
    <property type="term" value="P:chromatin remodeling"/>
    <property type="evidence" value="ECO:0007669"/>
    <property type="project" value="TreeGrafter"/>
</dbReference>
<dbReference type="Gene3D" id="3.40.50.10810">
    <property type="entry name" value="Tandem AAA-ATPase domain"/>
    <property type="match status" value="1"/>
</dbReference>
<evidence type="ECO:0000256" key="4">
    <source>
        <dbReference type="ARBA" id="ARBA00022801"/>
    </source>
</evidence>
<comment type="subcellular location">
    <subcellularLocation>
        <location evidence="1">Nucleus</location>
    </subcellularLocation>
</comment>
<evidence type="ECO:0000256" key="3">
    <source>
        <dbReference type="ARBA" id="ARBA00022741"/>
    </source>
</evidence>
<dbReference type="Pfam" id="PF00176">
    <property type="entry name" value="SNF2-rel_dom"/>
    <property type="match status" value="1"/>
</dbReference>
<dbReference type="InterPro" id="IPR000330">
    <property type="entry name" value="SNF2_N"/>
</dbReference>
<evidence type="ECO:0000256" key="6">
    <source>
        <dbReference type="ARBA" id="ARBA00022840"/>
    </source>
</evidence>
<evidence type="ECO:0000256" key="1">
    <source>
        <dbReference type="ARBA" id="ARBA00004123"/>
    </source>
</evidence>
<reference evidence="10 11" key="1">
    <citation type="journal article" date="2019" name="Sci. Rep.">
        <title>Orb-weaving spider Araneus ventricosus genome elucidates the spidroin gene catalogue.</title>
        <authorList>
            <person name="Kono N."/>
            <person name="Nakamura H."/>
            <person name="Ohtoshi R."/>
            <person name="Moran D.A.P."/>
            <person name="Shinohara A."/>
            <person name="Yoshida Y."/>
            <person name="Fujiwara M."/>
            <person name="Mori M."/>
            <person name="Tomita M."/>
            <person name="Arakawa K."/>
        </authorList>
    </citation>
    <scope>NUCLEOTIDE SEQUENCE [LARGE SCALE GENOMIC DNA]</scope>
</reference>
<evidence type="ECO:0000256" key="8">
    <source>
        <dbReference type="SAM" id="MobiDB-lite"/>
    </source>
</evidence>
<keyword evidence="6" id="KW-0067">ATP-binding</keyword>
<gene>
    <name evidence="10" type="primary">EP400_1</name>
    <name evidence="10" type="ORF">AVEN_209418_1</name>
</gene>
<keyword evidence="5" id="KW-0347">Helicase</keyword>
<sequence length="1695" mass="183163">VLRPFLLRRLKCEVEKQLPKKYEHVVVCRLSNRQRYLYDDFMSQTKTKETLATGNFMSVINILMQLRKVCNHPNMFEERPTVSPFLMEGIKYRTASLVYGALDYDPFKHINLSSLNLLLSDLELSLTAFAAHRVKKFQVPPKLIVEIDNLPEPPPPCPQVKMKVNFCNSQVSNSSAPAAATPRAPTASLRLPANTPNRLSTPPTAQPQRYMVIPGQQVARAATPVTSASGQTTTGQTEQYTLQLVQPGAAVASIAPLGGLTLQLQPPGSNRVQCIQSLIGGIGRVVQTAAGAHFVITSVGEQPAITAQTTVASTTSSAQPVVLGTNVVTTAVVTPTQKVGNPSATPPFLTNITRPQTNSTSSTTLNNQNVHSRPFARVASFNGHSPSTPSVDSSVTQNHIQSTKSPVVHSLTKPTPKSDAILNVSSTKKNSAFYLDSLTQAREQQRKECLKTLAKINNRRCGACPIYGRDLVEAVTIAHSLKHPGTGSPWQGRGYVNCLNAIPAKDNPSLYWDHTETLSNIIKTPEDRVAELTDIINRFVFVIPAVTSPPVQLHVSHPAPWKLNEENMNVEKLNNYLAPACAFLHPIVSNMKTQFPELRLIQYDCGKLQRLAHLLWELKKDHHRVLIFTQMTRMLDILEQFLNYHGHTYLRLDGNTKVEQRQVYFSVNGQEEMPIWAPPTPPTNENDIYIDYSVTFWYESSLMHEARLPPVFIKKEAKRLKIDPVVSAVATTRKQKVRKDDMVNIPRSLFDRPSAAILKMRREVKLQKVKGLMVGASSLPKPSIASFPGLKQPPLAVINKPTVDAHQDKPDWLVQEDWAILQVVQELQGIPLSLTVLMPAQTPNWDMASEAVYAVSRNYRSPKVCRNRYENIIVPREEGKILYDTNPKKQKKTKGIYKTKNNRPMKTSQLFVQDNNSAFTKIINDRYKWIMEAAARRKANEKQTVLQQSKNVKIASILAENGINYDAPLAPTQIAANRAERIAREKQKTQTGTGTVVLTPAVLQSSAQTTTQVSEQQIPAQRQVTQQATVAVSGTTNLNAQQAQAVIASLQQAQQLQQVQLSKANLQSGTVASVSLAKSLTSGIMVNASSAGTLANLTKALGQVTSITTQDTAQNVAIAAALNNAGIRNQRATVTAVGTTTTMTVQEMVVAAATAGQVRAVTTVTGGISTAPAVVSVSNLTAVQLAASQRLAGTTLSPATTVASAAVNQLNTQTVTPQRLSQIQAIRQNALLRQRSEQAAKQQHQLKRLQTVQQQASQPSAKVAIGTAGTLTVAAQQRVAQQVTMKQGRPITEAEMTQLMKRQQLQKQAAAQAQVNLTTAQILAQAQLQVQPQQVSITGGTATLVKTVSAPGTSSLAIPVSAVTVGGVNINVTVPQGKAGTVPTKTSITNQQIRQFQLQQQLLNQARKSKAQSNLTQLAKVQGKGASIAATSLTGSMNAVQIVQHNPQVGSTQQVKGLPTAMTVQQIQQAMKQAIPQNLPVVVTATPSLPSVSQQQQSVTLRGEPGVASSVKAQTTTLPSTTLTTSGVLKGTPAVVVGQQQTAAILQQVAASQSGLTPQAVTLAVRATQGQQQQVQIQVQPQSQVVSAALQNTQNRIQQQNAAQVSSILSPTATIVQQVASDSAVPSSTHVVMHTVAACSSTSALTLTTSQSNAQVVQAAMQVARQQQQQAAAAAAAAQQQKASPYTMRLRNPPK</sequence>
<dbReference type="GO" id="GO:0016887">
    <property type="term" value="F:ATP hydrolysis activity"/>
    <property type="evidence" value="ECO:0007669"/>
    <property type="project" value="TreeGrafter"/>
</dbReference>
<dbReference type="SUPFAM" id="SSF52540">
    <property type="entry name" value="P-loop containing nucleoside triphosphate hydrolases"/>
    <property type="match status" value="1"/>
</dbReference>
<feature type="compositionally biased region" description="Low complexity" evidence="8">
    <location>
        <begin position="385"/>
        <end position="396"/>
    </location>
</feature>
<dbReference type="Pfam" id="PF00271">
    <property type="entry name" value="Helicase_C"/>
    <property type="match status" value="1"/>
</dbReference>
<dbReference type="OrthoDB" id="372624at2759"/>
<keyword evidence="3" id="KW-0547">Nucleotide-binding</keyword>
<dbReference type="PANTHER" id="PTHR45685:SF1">
    <property type="entry name" value="HELICASE SRCAP"/>
    <property type="match status" value="1"/>
</dbReference>
<feature type="region of interest" description="Disordered" evidence="8">
    <location>
        <begin position="1676"/>
        <end position="1695"/>
    </location>
</feature>
<dbReference type="FunFam" id="1.20.120.850:FF:000012">
    <property type="entry name" value="protein PHOTOPERIOD-INDEPENDENT EARLY FLOWERING 1 isoform X3"/>
    <property type="match status" value="1"/>
</dbReference>
<dbReference type="GO" id="GO:0000812">
    <property type="term" value="C:Swr1 complex"/>
    <property type="evidence" value="ECO:0007669"/>
    <property type="project" value="TreeGrafter"/>
</dbReference>
<dbReference type="InterPro" id="IPR038718">
    <property type="entry name" value="SNF2-like_sf"/>
</dbReference>
<evidence type="ECO:0000259" key="9">
    <source>
        <dbReference type="PROSITE" id="PS50090"/>
    </source>
</evidence>
<dbReference type="InterPro" id="IPR050520">
    <property type="entry name" value="INO80/SWR1_helicase"/>
</dbReference>
<name>A0A4Y2J5H1_ARAVE</name>
<dbReference type="GO" id="GO:0042393">
    <property type="term" value="F:histone binding"/>
    <property type="evidence" value="ECO:0007669"/>
    <property type="project" value="TreeGrafter"/>
</dbReference>
<feature type="compositionally biased region" description="Low complexity" evidence="8">
    <location>
        <begin position="174"/>
        <end position="188"/>
    </location>
</feature>
<feature type="region of interest" description="Disordered" evidence="8">
    <location>
        <begin position="338"/>
        <end position="414"/>
    </location>
</feature>
<evidence type="ECO:0000313" key="10">
    <source>
        <dbReference type="EMBL" id="GBM85407.1"/>
    </source>
</evidence>
<feature type="compositionally biased region" description="Polar residues" evidence="8">
    <location>
        <begin position="340"/>
        <end position="355"/>
    </location>
</feature>
<protein>
    <submittedName>
        <fullName evidence="10">E1A-binding protein p400</fullName>
    </submittedName>
</protein>
<dbReference type="GO" id="GO:0003677">
    <property type="term" value="F:DNA binding"/>
    <property type="evidence" value="ECO:0007669"/>
    <property type="project" value="UniProtKB-KW"/>
</dbReference>
<dbReference type="PANTHER" id="PTHR45685">
    <property type="entry name" value="HELICASE SRCAP-RELATED"/>
    <property type="match status" value="1"/>
</dbReference>
<feature type="domain" description="Myb-like" evidence="9">
    <location>
        <begin position="804"/>
        <end position="873"/>
    </location>
</feature>
<organism evidence="10 11">
    <name type="scientific">Araneus ventricosus</name>
    <name type="common">Orbweaver spider</name>
    <name type="synonym">Epeira ventricosa</name>
    <dbReference type="NCBI Taxonomy" id="182803"/>
    <lineage>
        <taxon>Eukaryota</taxon>
        <taxon>Metazoa</taxon>
        <taxon>Ecdysozoa</taxon>
        <taxon>Arthropoda</taxon>
        <taxon>Chelicerata</taxon>
        <taxon>Arachnida</taxon>
        <taxon>Araneae</taxon>
        <taxon>Araneomorphae</taxon>
        <taxon>Entelegynae</taxon>
        <taxon>Araneoidea</taxon>
        <taxon>Araneidae</taxon>
        <taxon>Araneus</taxon>
    </lineage>
</organism>
<dbReference type="Gene3D" id="3.40.50.300">
    <property type="entry name" value="P-loop containing nucleotide triphosphate hydrolases"/>
    <property type="match status" value="2"/>
</dbReference>
<dbReference type="Proteomes" id="UP000499080">
    <property type="component" value="Unassembled WGS sequence"/>
</dbReference>
<dbReference type="CDD" id="cd18793">
    <property type="entry name" value="SF2_C_SNF"/>
    <property type="match status" value="1"/>
</dbReference>
<dbReference type="GO" id="GO:0005524">
    <property type="term" value="F:ATP binding"/>
    <property type="evidence" value="ECO:0007669"/>
    <property type="project" value="UniProtKB-KW"/>
</dbReference>
<comment type="similarity">
    <text evidence="2">Belongs to the SNF2/RAD54 helicase family. SWR1 subfamily.</text>
</comment>